<dbReference type="EMBL" id="BMAW01010343">
    <property type="protein sequence ID" value="GFT18394.1"/>
    <property type="molecule type" value="Genomic_DNA"/>
</dbReference>
<proteinExistence type="predicted"/>
<dbReference type="Proteomes" id="UP000887013">
    <property type="component" value="Unassembled WGS sequence"/>
</dbReference>
<comment type="caution">
    <text evidence="1">The sequence shown here is derived from an EMBL/GenBank/DDBJ whole genome shotgun (WGS) entry which is preliminary data.</text>
</comment>
<gene>
    <name evidence="1" type="ORF">NPIL_67541</name>
</gene>
<reference evidence="1" key="1">
    <citation type="submission" date="2020-08" db="EMBL/GenBank/DDBJ databases">
        <title>Multicomponent nature underlies the extraordinary mechanical properties of spider dragline silk.</title>
        <authorList>
            <person name="Kono N."/>
            <person name="Nakamura H."/>
            <person name="Mori M."/>
            <person name="Yoshida Y."/>
            <person name="Ohtoshi R."/>
            <person name="Malay A.D."/>
            <person name="Moran D.A.P."/>
            <person name="Tomita M."/>
            <person name="Numata K."/>
            <person name="Arakawa K."/>
        </authorList>
    </citation>
    <scope>NUCLEOTIDE SEQUENCE</scope>
</reference>
<protein>
    <submittedName>
        <fullName evidence="1">Uncharacterized protein</fullName>
    </submittedName>
</protein>
<accession>A0A8X6NJQ7</accession>
<organism evidence="1 2">
    <name type="scientific">Nephila pilipes</name>
    <name type="common">Giant wood spider</name>
    <name type="synonym">Nephila maculata</name>
    <dbReference type="NCBI Taxonomy" id="299642"/>
    <lineage>
        <taxon>Eukaryota</taxon>
        <taxon>Metazoa</taxon>
        <taxon>Ecdysozoa</taxon>
        <taxon>Arthropoda</taxon>
        <taxon>Chelicerata</taxon>
        <taxon>Arachnida</taxon>
        <taxon>Araneae</taxon>
        <taxon>Araneomorphae</taxon>
        <taxon>Entelegynae</taxon>
        <taxon>Araneoidea</taxon>
        <taxon>Nephilidae</taxon>
        <taxon>Nephila</taxon>
    </lineage>
</organism>
<dbReference type="AlphaFoldDB" id="A0A8X6NJQ7"/>
<sequence length="103" mass="11261">MLCSEYEVKPEKFAGSELLSNNGHRPNEHPATGISMSALSLLPASDSLGASIRLDQKQWRPACFNDQMKKSGKERIYPVSARGMFVAGAIGKKTHTIRLSQSV</sequence>
<keyword evidence="2" id="KW-1185">Reference proteome</keyword>
<evidence type="ECO:0000313" key="2">
    <source>
        <dbReference type="Proteomes" id="UP000887013"/>
    </source>
</evidence>
<name>A0A8X6NJQ7_NEPPI</name>
<evidence type="ECO:0000313" key="1">
    <source>
        <dbReference type="EMBL" id="GFT18394.1"/>
    </source>
</evidence>